<evidence type="ECO:0000313" key="4">
    <source>
        <dbReference type="Proteomes" id="UP001187192"/>
    </source>
</evidence>
<reference evidence="3" key="1">
    <citation type="submission" date="2023-07" db="EMBL/GenBank/DDBJ databases">
        <title>draft genome sequence of fig (Ficus carica).</title>
        <authorList>
            <person name="Takahashi T."/>
            <person name="Nishimura K."/>
        </authorList>
    </citation>
    <scope>NUCLEOTIDE SEQUENCE</scope>
</reference>
<dbReference type="Proteomes" id="UP001187192">
    <property type="component" value="Unassembled WGS sequence"/>
</dbReference>
<proteinExistence type="predicted"/>
<dbReference type="AlphaFoldDB" id="A0AA88IZ84"/>
<keyword evidence="1" id="KW-0611">Plant defense</keyword>
<dbReference type="PRINTS" id="PR00364">
    <property type="entry name" value="DISEASERSIST"/>
</dbReference>
<sequence length="343" mass="39656">MAETFLSPVIEKLIALLAEEVTLLKRVHKETDTAKVWLKQSREDADRIEDVVDEYTCHLEQHRRQSGFTGLLHKAGKSIKALKPRHDIAFEIRDIEESLSELMNRGESYGLRPFEQGVRSMATGVAATDYDHLRAWCMISLVGKGGIGKTTLTKNVYDDEAVQGHFDCRGWITVSQTYDKDKTVKRLVCRKKEEAWGEIDSPEELIDHVRQYLRTKRYIIVFDDVWQRDFWDAIKHALPSDNNGGRIIITNRYATVADSFKESKCDLVKELKSWPPEQAWELFCRKAYCFEFERRCPQDLEQLSCKILSKCQGLPLVIVAIAGLLSKKEKTESEWQRELENLN</sequence>
<protein>
    <recommendedName>
        <fullName evidence="2">NB-ARC domain-containing protein</fullName>
    </recommendedName>
</protein>
<dbReference type="Gene3D" id="1.20.5.4130">
    <property type="match status" value="1"/>
</dbReference>
<keyword evidence="4" id="KW-1185">Reference proteome</keyword>
<dbReference type="FunFam" id="3.40.50.300:FF:001091">
    <property type="entry name" value="Probable disease resistance protein At1g61300"/>
    <property type="match status" value="1"/>
</dbReference>
<dbReference type="PANTHER" id="PTHR36766">
    <property type="entry name" value="PLANT BROAD-SPECTRUM MILDEW RESISTANCE PROTEIN RPW8"/>
    <property type="match status" value="1"/>
</dbReference>
<dbReference type="InterPro" id="IPR027417">
    <property type="entry name" value="P-loop_NTPase"/>
</dbReference>
<dbReference type="Gene3D" id="1.10.8.430">
    <property type="entry name" value="Helical domain of apoptotic protease-activating factors"/>
    <property type="match status" value="1"/>
</dbReference>
<evidence type="ECO:0000256" key="1">
    <source>
        <dbReference type="ARBA" id="ARBA00022821"/>
    </source>
</evidence>
<dbReference type="PANTHER" id="PTHR36766:SF63">
    <property type="entry name" value="NB-ARC DOMAIN-CONTAINING PROTEIN"/>
    <property type="match status" value="1"/>
</dbReference>
<evidence type="ECO:0000313" key="3">
    <source>
        <dbReference type="EMBL" id="GMN57726.1"/>
    </source>
</evidence>
<dbReference type="EMBL" id="BTGU01000072">
    <property type="protein sequence ID" value="GMN57726.1"/>
    <property type="molecule type" value="Genomic_DNA"/>
</dbReference>
<gene>
    <name evidence="3" type="ORF">TIFTF001_026829</name>
</gene>
<dbReference type="Pfam" id="PF00931">
    <property type="entry name" value="NB-ARC"/>
    <property type="match status" value="1"/>
</dbReference>
<dbReference type="InterPro" id="IPR002182">
    <property type="entry name" value="NB-ARC"/>
</dbReference>
<evidence type="ECO:0000259" key="2">
    <source>
        <dbReference type="Pfam" id="PF00931"/>
    </source>
</evidence>
<comment type="caution">
    <text evidence="3">The sequence shown here is derived from an EMBL/GenBank/DDBJ whole genome shotgun (WGS) entry which is preliminary data.</text>
</comment>
<dbReference type="SUPFAM" id="SSF52540">
    <property type="entry name" value="P-loop containing nucleoside triphosphate hydrolases"/>
    <property type="match status" value="1"/>
</dbReference>
<dbReference type="GO" id="GO:0006952">
    <property type="term" value="P:defense response"/>
    <property type="evidence" value="ECO:0007669"/>
    <property type="project" value="UniProtKB-KW"/>
</dbReference>
<accession>A0AA88IZ84</accession>
<organism evidence="3 4">
    <name type="scientific">Ficus carica</name>
    <name type="common">Common fig</name>
    <dbReference type="NCBI Taxonomy" id="3494"/>
    <lineage>
        <taxon>Eukaryota</taxon>
        <taxon>Viridiplantae</taxon>
        <taxon>Streptophyta</taxon>
        <taxon>Embryophyta</taxon>
        <taxon>Tracheophyta</taxon>
        <taxon>Spermatophyta</taxon>
        <taxon>Magnoliopsida</taxon>
        <taxon>eudicotyledons</taxon>
        <taxon>Gunneridae</taxon>
        <taxon>Pentapetalae</taxon>
        <taxon>rosids</taxon>
        <taxon>fabids</taxon>
        <taxon>Rosales</taxon>
        <taxon>Moraceae</taxon>
        <taxon>Ficeae</taxon>
        <taxon>Ficus</taxon>
    </lineage>
</organism>
<name>A0AA88IZ84_FICCA</name>
<dbReference type="GO" id="GO:0043531">
    <property type="term" value="F:ADP binding"/>
    <property type="evidence" value="ECO:0007669"/>
    <property type="project" value="InterPro"/>
</dbReference>
<dbReference type="InterPro" id="IPR042197">
    <property type="entry name" value="Apaf_helical"/>
</dbReference>
<dbReference type="Gene3D" id="3.40.50.300">
    <property type="entry name" value="P-loop containing nucleotide triphosphate hydrolases"/>
    <property type="match status" value="1"/>
</dbReference>
<feature type="domain" description="NB-ARC" evidence="2">
    <location>
        <begin position="138"/>
        <end position="287"/>
    </location>
</feature>